<dbReference type="SUPFAM" id="SSF53720">
    <property type="entry name" value="ALDH-like"/>
    <property type="match status" value="1"/>
</dbReference>
<name>A0A5N0DXU9_9NOCA</name>
<proteinExistence type="predicted"/>
<evidence type="ECO:0000313" key="4">
    <source>
        <dbReference type="Proteomes" id="UP000323876"/>
    </source>
</evidence>
<dbReference type="GO" id="GO:0016620">
    <property type="term" value="F:oxidoreductase activity, acting on the aldehyde or oxo group of donors, NAD or NADP as acceptor"/>
    <property type="evidence" value="ECO:0007669"/>
    <property type="project" value="InterPro"/>
</dbReference>
<evidence type="ECO:0000256" key="1">
    <source>
        <dbReference type="ARBA" id="ARBA00023002"/>
    </source>
</evidence>
<keyword evidence="1" id="KW-0560">Oxidoreductase</keyword>
<dbReference type="EMBL" id="VXLC01000030">
    <property type="protein sequence ID" value="KAA8881968.1"/>
    <property type="molecule type" value="Genomic_DNA"/>
</dbReference>
<keyword evidence="4" id="KW-1185">Reference proteome</keyword>
<dbReference type="Gene3D" id="3.40.605.10">
    <property type="entry name" value="Aldehyde Dehydrogenase, Chain A, domain 1"/>
    <property type="match status" value="1"/>
</dbReference>
<dbReference type="AlphaFoldDB" id="A0A5N0DXU9"/>
<evidence type="ECO:0000313" key="3">
    <source>
        <dbReference type="EMBL" id="KAA8881968.1"/>
    </source>
</evidence>
<dbReference type="PANTHER" id="PTHR11699">
    <property type="entry name" value="ALDEHYDE DEHYDROGENASE-RELATED"/>
    <property type="match status" value="1"/>
</dbReference>
<dbReference type="Pfam" id="PF00171">
    <property type="entry name" value="Aldedh"/>
    <property type="match status" value="1"/>
</dbReference>
<sequence length="502" mass="52876">MIDGQSSVSVEGFTAEVGETFASYDPANGAVVGTYPVHSAAEVGAAVRRAREAQASWAEVGFDERKRVLLAWRSSLVKRRTELEDLVHAENGKPHADATIEVIVAVQHIDWAAKHARKVLGPRRVGSGPFMVNQSARLEYRPLGVIGILGPWDFPVFGPVGTAAYALAGGNAVVLKHSEYTPGIGEWLAESFGRVAGDDRLFQTVTGADATGEALCRSGVDKISFTGSLPTARKVLAACAETLTPVLVDAGASDVLVVDEDADLAAAADAAVWGAMNNAGQVCISVERAYVHERVYDAFVGQVVELTGKLKAGAGQPIGPITMPEQVEVVRQHITDALERGGKALTGGLDGIGDRYIQPTILVDVPEDALVVRAETFGPVLVVAKVADMDEALAKSNATGFGLGGAVFAGARGLDLARRMRSGMTSVNSVVAYAGVPALPYGGVGNSGFGRIHGPDGLREWTTAKAITRQRFSNPVRTTTFTRRPLDNRLLAAAARILYGRN</sequence>
<dbReference type="InterPro" id="IPR015590">
    <property type="entry name" value="Aldehyde_DH_dom"/>
</dbReference>
<comment type="caution">
    <text evidence="3">The sequence shown here is derived from an EMBL/GenBank/DDBJ whole genome shotgun (WGS) entry which is preliminary data.</text>
</comment>
<dbReference type="InterPro" id="IPR016161">
    <property type="entry name" value="Ald_DH/histidinol_DH"/>
</dbReference>
<dbReference type="InterPro" id="IPR016162">
    <property type="entry name" value="Ald_DH_N"/>
</dbReference>
<dbReference type="Proteomes" id="UP000323876">
    <property type="component" value="Unassembled WGS sequence"/>
</dbReference>
<evidence type="ECO:0000259" key="2">
    <source>
        <dbReference type="Pfam" id="PF00171"/>
    </source>
</evidence>
<dbReference type="RefSeq" id="WP_150407334.1">
    <property type="nucleotide sequence ID" value="NZ_VXLC01000030.1"/>
</dbReference>
<organism evidence="3 4">
    <name type="scientific">Nocardia colli</name>
    <dbReference type="NCBI Taxonomy" id="2545717"/>
    <lineage>
        <taxon>Bacteria</taxon>
        <taxon>Bacillati</taxon>
        <taxon>Actinomycetota</taxon>
        <taxon>Actinomycetes</taxon>
        <taxon>Mycobacteriales</taxon>
        <taxon>Nocardiaceae</taxon>
        <taxon>Nocardia</taxon>
    </lineage>
</organism>
<reference evidence="3 4" key="1">
    <citation type="submission" date="2019-09" db="EMBL/GenBank/DDBJ databases">
        <authorList>
            <person name="Wang X."/>
        </authorList>
    </citation>
    <scope>NUCLEOTIDE SEQUENCE [LARGE SCALE GENOMIC DNA]</scope>
    <source>
        <strain evidence="3 4">CICC 11023</strain>
    </source>
</reference>
<dbReference type="Gene3D" id="3.40.309.10">
    <property type="entry name" value="Aldehyde Dehydrogenase, Chain A, domain 2"/>
    <property type="match status" value="1"/>
</dbReference>
<dbReference type="OrthoDB" id="6882680at2"/>
<dbReference type="InterPro" id="IPR016163">
    <property type="entry name" value="Ald_DH_C"/>
</dbReference>
<dbReference type="CDD" id="cd07099">
    <property type="entry name" value="ALDH_DDALDH"/>
    <property type="match status" value="1"/>
</dbReference>
<accession>A0A5N0DXU9</accession>
<protein>
    <submittedName>
        <fullName evidence="3">Aldehyde dehydrogenase family protein</fullName>
    </submittedName>
</protein>
<feature type="domain" description="Aldehyde dehydrogenase" evidence="2">
    <location>
        <begin position="16"/>
        <end position="467"/>
    </location>
</feature>
<gene>
    <name evidence="3" type="ORF">F3087_39745</name>
</gene>